<evidence type="ECO:0000259" key="4">
    <source>
        <dbReference type="PROSITE" id="PS51118"/>
    </source>
</evidence>
<dbReference type="SUPFAM" id="SSF46785">
    <property type="entry name" value="Winged helix' DNA-binding domain"/>
    <property type="match status" value="1"/>
</dbReference>
<dbReference type="AlphaFoldDB" id="A0A086A607"/>
<dbReference type="InterPro" id="IPR002577">
    <property type="entry name" value="HTH_HxlR"/>
</dbReference>
<accession>A0A086A607</accession>
<evidence type="ECO:0000256" key="1">
    <source>
        <dbReference type="ARBA" id="ARBA00023015"/>
    </source>
</evidence>
<dbReference type="OrthoDB" id="9797599at2"/>
<keyword evidence="2" id="KW-0238">DNA-binding</keyword>
<evidence type="ECO:0000313" key="5">
    <source>
        <dbReference type="EMBL" id="KFF12121.1"/>
    </source>
</evidence>
<sequence length="104" mass="12413">MNFEDFKNCGLRRSLDILSGKWKPLILLNLFEQDQVRFVELWRNMPRISKKVLAEQLKQLEEDHIVQRIEVYGFPPEVYYKLTDRARQLGPVLDALHDWGNQSK</sequence>
<dbReference type="STRING" id="445961.IW15_11125"/>
<dbReference type="RefSeq" id="WP_034711274.1">
    <property type="nucleotide sequence ID" value="NZ_JPRH01000004.1"/>
</dbReference>
<feature type="domain" description="HTH hxlR-type" evidence="4">
    <location>
        <begin position="9"/>
        <end position="104"/>
    </location>
</feature>
<dbReference type="InterPro" id="IPR036388">
    <property type="entry name" value="WH-like_DNA-bd_sf"/>
</dbReference>
<evidence type="ECO:0000256" key="2">
    <source>
        <dbReference type="ARBA" id="ARBA00023125"/>
    </source>
</evidence>
<dbReference type="GO" id="GO:0003677">
    <property type="term" value="F:DNA binding"/>
    <property type="evidence" value="ECO:0007669"/>
    <property type="project" value="UniProtKB-KW"/>
</dbReference>
<keyword evidence="6" id="KW-1185">Reference proteome</keyword>
<dbReference type="Proteomes" id="UP000028705">
    <property type="component" value="Unassembled WGS sequence"/>
</dbReference>
<dbReference type="PANTHER" id="PTHR33204">
    <property type="entry name" value="TRANSCRIPTIONAL REGULATOR, MARR FAMILY"/>
    <property type="match status" value="1"/>
</dbReference>
<dbReference type="PROSITE" id="PS51118">
    <property type="entry name" value="HTH_HXLR"/>
    <property type="match status" value="1"/>
</dbReference>
<dbReference type="Pfam" id="PF01638">
    <property type="entry name" value="HxlR"/>
    <property type="match status" value="1"/>
</dbReference>
<proteinExistence type="predicted"/>
<dbReference type="eggNOG" id="COG1733">
    <property type="taxonomic scope" value="Bacteria"/>
</dbReference>
<protein>
    <submittedName>
        <fullName evidence="5">Integrase</fullName>
    </submittedName>
</protein>
<evidence type="ECO:0000256" key="3">
    <source>
        <dbReference type="ARBA" id="ARBA00023163"/>
    </source>
</evidence>
<dbReference type="EMBL" id="JPRH01000004">
    <property type="protein sequence ID" value="KFF12121.1"/>
    <property type="molecule type" value="Genomic_DNA"/>
</dbReference>
<dbReference type="Gene3D" id="1.10.10.10">
    <property type="entry name" value="Winged helix-like DNA-binding domain superfamily/Winged helix DNA-binding domain"/>
    <property type="match status" value="1"/>
</dbReference>
<evidence type="ECO:0000313" key="6">
    <source>
        <dbReference type="Proteomes" id="UP000028705"/>
    </source>
</evidence>
<keyword evidence="1" id="KW-0805">Transcription regulation</keyword>
<organism evidence="5 6">
    <name type="scientific">Chryseobacterium soli</name>
    <dbReference type="NCBI Taxonomy" id="445961"/>
    <lineage>
        <taxon>Bacteria</taxon>
        <taxon>Pseudomonadati</taxon>
        <taxon>Bacteroidota</taxon>
        <taxon>Flavobacteriia</taxon>
        <taxon>Flavobacteriales</taxon>
        <taxon>Weeksellaceae</taxon>
        <taxon>Chryseobacterium group</taxon>
        <taxon>Chryseobacterium</taxon>
    </lineage>
</organism>
<dbReference type="InterPro" id="IPR036390">
    <property type="entry name" value="WH_DNA-bd_sf"/>
</dbReference>
<gene>
    <name evidence="5" type="ORF">IW15_11125</name>
</gene>
<comment type="caution">
    <text evidence="5">The sequence shown here is derived from an EMBL/GenBank/DDBJ whole genome shotgun (WGS) entry which is preliminary data.</text>
</comment>
<reference evidence="5 6" key="1">
    <citation type="submission" date="2014-07" db="EMBL/GenBank/DDBJ databases">
        <title>Genome of Chryseobacterium soli DSM 19298.</title>
        <authorList>
            <person name="Stropko S.J."/>
            <person name="Pipes S.E."/>
            <person name="Newman J."/>
        </authorList>
    </citation>
    <scope>NUCLEOTIDE SEQUENCE [LARGE SCALE GENOMIC DNA]</scope>
    <source>
        <strain evidence="5 6">DSM 19298</strain>
    </source>
</reference>
<name>A0A086A607_9FLAO</name>
<keyword evidence="3" id="KW-0804">Transcription</keyword>